<evidence type="ECO:0000313" key="2">
    <source>
        <dbReference type="EMBL" id="SFV73020.1"/>
    </source>
</evidence>
<dbReference type="SUPFAM" id="SSF69118">
    <property type="entry name" value="AhpD-like"/>
    <property type="match status" value="1"/>
</dbReference>
<gene>
    <name evidence="2" type="ORF">DESPIGER_1168</name>
</gene>
<keyword evidence="2" id="KW-0456">Lyase</keyword>
<dbReference type="Gene3D" id="1.20.1290.10">
    <property type="entry name" value="AhpD-like"/>
    <property type="match status" value="1"/>
</dbReference>
<accession>A0A1K1LE62</accession>
<evidence type="ECO:0000259" key="1">
    <source>
        <dbReference type="Pfam" id="PF02627"/>
    </source>
</evidence>
<dbReference type="GO" id="GO:0051920">
    <property type="term" value="F:peroxiredoxin activity"/>
    <property type="evidence" value="ECO:0007669"/>
    <property type="project" value="InterPro"/>
</dbReference>
<organism evidence="2 3">
    <name type="scientific">Desulfovibrio piger</name>
    <dbReference type="NCBI Taxonomy" id="901"/>
    <lineage>
        <taxon>Bacteria</taxon>
        <taxon>Pseudomonadati</taxon>
        <taxon>Thermodesulfobacteriota</taxon>
        <taxon>Desulfovibrionia</taxon>
        <taxon>Desulfovibrionales</taxon>
        <taxon>Desulfovibrionaceae</taxon>
        <taxon>Desulfovibrio</taxon>
    </lineage>
</organism>
<dbReference type="GO" id="GO:0047575">
    <property type="term" value="F:4-carboxymuconolactone decarboxylase activity"/>
    <property type="evidence" value="ECO:0007669"/>
    <property type="project" value="UniProtKB-EC"/>
</dbReference>
<sequence length="252" mass="27029">MDRIRKAEAYRKEQGRTGASALAGTDPELAAIRDRLEYGEIAGQGCLDARQRRLITLVVLAAIQTPEGIGEETRAALHQGVRPEEIREALYQCAPYIGFPRTEAALRHADAALEAAGMALPLPEGGTVSEEDRFEKGLAVQTGIFGDAISKMHASAPEGQREILVRHLSAFCFGDIYTRTGLDLPLRELLTFCIISALGGCEAQVRAHVQGNAAVGNGKQLLVDALLQMLPCIGFPRTLNALACVNSVLPEA</sequence>
<dbReference type="AlphaFoldDB" id="A0A1K1LE62"/>
<keyword evidence="3" id="KW-1185">Reference proteome</keyword>
<dbReference type="EMBL" id="LT630450">
    <property type="protein sequence ID" value="SFV73020.1"/>
    <property type="molecule type" value="Genomic_DNA"/>
</dbReference>
<dbReference type="KEGG" id="dpg:DESPIGER_1168"/>
<dbReference type="RefSeq" id="WP_072334227.1">
    <property type="nucleotide sequence ID" value="NZ_CBCTAE010000029.1"/>
</dbReference>
<protein>
    <submittedName>
        <fullName evidence="2">4-carboxymuconolactone decarboxylase</fullName>
        <ecNumber evidence="2">4.1.1.44</ecNumber>
    </submittedName>
</protein>
<name>A0A1K1LE62_9BACT</name>
<dbReference type="OrthoDB" id="9793083at2"/>
<dbReference type="InterPro" id="IPR052512">
    <property type="entry name" value="4CMD/NDH-1_regulator"/>
</dbReference>
<dbReference type="Pfam" id="PF02627">
    <property type="entry name" value="CMD"/>
    <property type="match status" value="2"/>
</dbReference>
<reference evidence="3" key="1">
    <citation type="submission" date="2016-10" db="EMBL/GenBank/DDBJ databases">
        <authorList>
            <person name="Wegmann U."/>
        </authorList>
    </citation>
    <scope>NUCLEOTIDE SEQUENCE [LARGE SCALE GENOMIC DNA]</scope>
</reference>
<feature type="domain" description="Carboxymuconolactone decarboxylase-like" evidence="1">
    <location>
        <begin position="27"/>
        <end position="110"/>
    </location>
</feature>
<dbReference type="Proteomes" id="UP000186323">
    <property type="component" value="Chromosome I"/>
</dbReference>
<dbReference type="EC" id="4.1.1.44" evidence="2"/>
<dbReference type="InterPro" id="IPR029032">
    <property type="entry name" value="AhpD-like"/>
</dbReference>
<proteinExistence type="predicted"/>
<dbReference type="InterPro" id="IPR003779">
    <property type="entry name" value="CMD-like"/>
</dbReference>
<dbReference type="PANTHER" id="PTHR33570:SF2">
    <property type="entry name" value="CARBOXYMUCONOLACTONE DECARBOXYLASE-LIKE DOMAIN-CONTAINING PROTEIN"/>
    <property type="match status" value="1"/>
</dbReference>
<feature type="domain" description="Carboxymuconolactone decarboxylase-like" evidence="1">
    <location>
        <begin position="166"/>
        <end position="245"/>
    </location>
</feature>
<dbReference type="PANTHER" id="PTHR33570">
    <property type="entry name" value="4-CARBOXYMUCONOLACTONE DECARBOXYLASE FAMILY PROTEIN"/>
    <property type="match status" value="1"/>
</dbReference>
<evidence type="ECO:0000313" key="3">
    <source>
        <dbReference type="Proteomes" id="UP000186323"/>
    </source>
</evidence>